<dbReference type="AlphaFoldDB" id="A0A183TM88"/>
<dbReference type="Proteomes" id="UP000275846">
    <property type="component" value="Unassembled WGS sequence"/>
</dbReference>
<feature type="region of interest" description="Disordered" evidence="1">
    <location>
        <begin position="556"/>
        <end position="592"/>
    </location>
</feature>
<name>A0A183TM88_SCHSO</name>
<evidence type="ECO:0000256" key="1">
    <source>
        <dbReference type="SAM" id="MobiDB-lite"/>
    </source>
</evidence>
<reference evidence="4" key="1">
    <citation type="submission" date="2016-06" db="UniProtKB">
        <authorList>
            <consortium name="WormBaseParasite"/>
        </authorList>
    </citation>
    <scope>IDENTIFICATION</scope>
</reference>
<protein>
    <submittedName>
        <fullName evidence="4">C2H2-type domain-containing protein</fullName>
    </submittedName>
</protein>
<feature type="compositionally biased region" description="Basic and acidic residues" evidence="1">
    <location>
        <begin position="565"/>
        <end position="574"/>
    </location>
</feature>
<feature type="compositionally biased region" description="Basic and acidic residues" evidence="1">
    <location>
        <begin position="581"/>
        <end position="592"/>
    </location>
</feature>
<keyword evidence="3" id="KW-1185">Reference proteome</keyword>
<feature type="region of interest" description="Disordered" evidence="1">
    <location>
        <begin position="724"/>
        <end position="754"/>
    </location>
</feature>
<evidence type="ECO:0000313" key="2">
    <source>
        <dbReference type="EMBL" id="VDM03971.1"/>
    </source>
</evidence>
<proteinExistence type="predicted"/>
<organism evidence="4">
    <name type="scientific">Schistocephalus solidus</name>
    <name type="common">Tapeworm</name>
    <dbReference type="NCBI Taxonomy" id="70667"/>
    <lineage>
        <taxon>Eukaryota</taxon>
        <taxon>Metazoa</taxon>
        <taxon>Spiralia</taxon>
        <taxon>Lophotrochozoa</taxon>
        <taxon>Platyhelminthes</taxon>
        <taxon>Cestoda</taxon>
        <taxon>Eucestoda</taxon>
        <taxon>Diphyllobothriidea</taxon>
        <taxon>Diphyllobothriidae</taxon>
        <taxon>Schistocephalus</taxon>
    </lineage>
</organism>
<evidence type="ECO:0000313" key="3">
    <source>
        <dbReference type="Proteomes" id="UP000275846"/>
    </source>
</evidence>
<reference evidence="2 3" key="2">
    <citation type="submission" date="2018-11" db="EMBL/GenBank/DDBJ databases">
        <authorList>
            <consortium name="Pathogen Informatics"/>
        </authorList>
    </citation>
    <scope>NUCLEOTIDE SEQUENCE [LARGE SCALE GENOMIC DNA]</scope>
    <source>
        <strain evidence="2 3">NST_G2</strain>
    </source>
</reference>
<dbReference type="STRING" id="70667.A0A183TM88"/>
<dbReference type="EMBL" id="UYSU01042756">
    <property type="protein sequence ID" value="VDM03971.1"/>
    <property type="molecule type" value="Genomic_DNA"/>
</dbReference>
<gene>
    <name evidence="2" type="ORF">SSLN_LOCUS17585</name>
</gene>
<dbReference type="WBParaSite" id="SSLN_0001825201-mRNA-1">
    <property type="protein sequence ID" value="SSLN_0001825201-mRNA-1"/>
    <property type="gene ID" value="SSLN_0001825201"/>
</dbReference>
<accession>A0A183TM88</accession>
<evidence type="ECO:0000313" key="4">
    <source>
        <dbReference type="WBParaSite" id="SSLN_0001825201-mRNA-1"/>
    </source>
</evidence>
<sequence length="754" mass="82256">MVQTHSIPAETPILQPSSMISRTDVRTVPLCASHTAPPIPPITTLRQGTPRPLGLIVTRPFHNRSHQTLHQTPPLVGHGSSMLVATRPGPIAVSASGVRHVPSPAVSVALSPRPLVRNTFVVSGQQREMMPPSSSTSAHLRPPVVLTATARPISETVRLPYNIILSAPVSTAQVWPRGSTVLVSKAPFIHGIPLPAVAVPELDLISKSPLISRSYVATGTCSYLLGPANRTQKITRMLPQEPRTVIIPPTRCLTTDKATTMPMSFLPIAPKRFHPSPDDFDRSLIFVNTVHEDRLPMEVICPLPAAVSYPRLENAKVVVETCGCIHTATVFIQETLETVTMLTPVEETALAHHAPTLEWCISTTALYSQLVQFSPSTLPNSVLMSHQPLKRKRKHTKAMTAANSGVVEPPAKMAHLQFTVVCSDHAASGSASLFPKPGDSTTSPPGVVQAPVLLGPVFPIEDLHRLRNTDPPTSIRPVLDTPYPFLHSFNLVLHKIIPRRPLVSSVPAVVDDTMDVDVDSHRPPVIRPSCRLLASIGRGLVCEQFRAHSDSVSHRSPYRRLAGLKPKEGQSKDSIDEDDNLQMRDHHGSFPQAKEDKALRTLAFFLSTPEVRHLAWRPKHLGVAYESTCVRRGCPFVADSFFSLSRHLEHGHWLLVSLNQSSQAASFSRPVDLARTHRIMSRKLLRCGGAASVKYSCPVCSAYFVAAHGLQTHVSKCYAQGRLRPRQPPAPSPISGLLKSLMTPGSGGEEKRVR</sequence>
<dbReference type="OrthoDB" id="6260248at2759"/>